<dbReference type="AlphaFoldDB" id="A0A0R2L129"/>
<organism evidence="2 3">
    <name type="scientific">Furfurilactobacillus siliginis</name>
    <dbReference type="NCBI Taxonomy" id="348151"/>
    <lineage>
        <taxon>Bacteria</taxon>
        <taxon>Bacillati</taxon>
        <taxon>Bacillota</taxon>
        <taxon>Bacilli</taxon>
        <taxon>Lactobacillales</taxon>
        <taxon>Lactobacillaceae</taxon>
        <taxon>Furfurilactobacillus</taxon>
    </lineage>
</organism>
<protein>
    <submittedName>
        <fullName evidence="2">Uncharacterized protein</fullName>
    </submittedName>
</protein>
<proteinExistence type="predicted"/>
<evidence type="ECO:0000313" key="3">
    <source>
        <dbReference type="Proteomes" id="UP000051139"/>
    </source>
</evidence>
<evidence type="ECO:0000313" key="2">
    <source>
        <dbReference type="EMBL" id="KRN93574.1"/>
    </source>
</evidence>
<keyword evidence="1" id="KW-0472">Membrane</keyword>
<feature type="transmembrane region" description="Helical" evidence="1">
    <location>
        <begin position="20"/>
        <end position="38"/>
    </location>
</feature>
<gene>
    <name evidence="2" type="ORF">IV55_GL000993</name>
</gene>
<dbReference type="Proteomes" id="UP000051139">
    <property type="component" value="Unassembled WGS sequence"/>
</dbReference>
<accession>A0A0R2L129</accession>
<reference evidence="2 3" key="1">
    <citation type="journal article" date="2015" name="Genome Announc.">
        <title>Expanding the biotechnology potential of lactobacilli through comparative genomics of 213 strains and associated genera.</title>
        <authorList>
            <person name="Sun Z."/>
            <person name="Harris H.M."/>
            <person name="McCann A."/>
            <person name="Guo C."/>
            <person name="Argimon S."/>
            <person name="Zhang W."/>
            <person name="Yang X."/>
            <person name="Jeffery I.B."/>
            <person name="Cooney J.C."/>
            <person name="Kagawa T.F."/>
            <person name="Liu W."/>
            <person name="Song Y."/>
            <person name="Salvetti E."/>
            <person name="Wrobel A."/>
            <person name="Rasinkangas P."/>
            <person name="Parkhill J."/>
            <person name="Rea M.C."/>
            <person name="O'Sullivan O."/>
            <person name="Ritari J."/>
            <person name="Douillard F.P."/>
            <person name="Paul Ross R."/>
            <person name="Yang R."/>
            <person name="Briner A.E."/>
            <person name="Felis G.E."/>
            <person name="de Vos W.M."/>
            <person name="Barrangou R."/>
            <person name="Klaenhammer T.R."/>
            <person name="Caufield P.W."/>
            <person name="Cui Y."/>
            <person name="Zhang H."/>
            <person name="O'Toole P.W."/>
        </authorList>
    </citation>
    <scope>NUCLEOTIDE SEQUENCE [LARGE SCALE GENOMIC DNA]</scope>
    <source>
        <strain evidence="2 3">DSM 22696</strain>
    </source>
</reference>
<dbReference type="PATRIC" id="fig|348151.3.peg.1016"/>
<comment type="caution">
    <text evidence="2">The sequence shown here is derived from an EMBL/GenBank/DDBJ whole genome shotgun (WGS) entry which is preliminary data.</text>
</comment>
<keyword evidence="3" id="KW-1185">Reference proteome</keyword>
<dbReference type="EMBL" id="JQCB01000022">
    <property type="protein sequence ID" value="KRN93574.1"/>
    <property type="molecule type" value="Genomic_DNA"/>
</dbReference>
<sequence length="58" mass="6606">MLDQHGAKSKYLLFAPLYLLLYWLVNPVTIVTTFWAAVKTILGRGSGTWVSPERKQLL</sequence>
<dbReference type="STRING" id="348151.IV55_GL000993"/>
<keyword evidence="1" id="KW-1133">Transmembrane helix</keyword>
<name>A0A0R2L129_9LACO</name>
<keyword evidence="1" id="KW-0812">Transmembrane</keyword>
<evidence type="ECO:0000256" key="1">
    <source>
        <dbReference type="SAM" id="Phobius"/>
    </source>
</evidence>